<name>A0A5C5RA86_9ACTN</name>
<accession>A0A5C5RA86</accession>
<dbReference type="OrthoDB" id="1425703at2"/>
<evidence type="ECO:0000313" key="2">
    <source>
        <dbReference type="Proteomes" id="UP000317291"/>
    </source>
</evidence>
<sequence>MSDRSKSVDQEDSSSQAMALVNKILTFAVTGGGPIKPAAEVAEEALRTHGDPEVAIDRLLGTHRRIVTATGFASGFGGLPTMAVAIPTDITVFYMNAARLSAAVAHIRGYDIESEEVRSAILISLLGASAGGILGSAGAQIGNKIAVAQLKRLPGTVLTQINKAVGFRLLTKFGTKGSINLVKVVPVVGGGVGAGFNAITITQIHKYSKKLFVPLEEQRDGDEHGVGQD</sequence>
<dbReference type="AlphaFoldDB" id="A0A5C5RA86"/>
<keyword evidence="2" id="KW-1185">Reference proteome</keyword>
<dbReference type="RefSeq" id="WP_146560408.1">
    <property type="nucleotide sequence ID" value="NZ_VIGW01000003.1"/>
</dbReference>
<protein>
    <recommendedName>
        <fullName evidence="3">EcsC family protein</fullName>
    </recommendedName>
</protein>
<proteinExistence type="predicted"/>
<organism evidence="1 2">
    <name type="scientific">Tsukamurella asaccharolytica</name>
    <dbReference type="NCBI Taxonomy" id="2592067"/>
    <lineage>
        <taxon>Bacteria</taxon>
        <taxon>Bacillati</taxon>
        <taxon>Actinomycetota</taxon>
        <taxon>Actinomycetes</taxon>
        <taxon>Mycobacteriales</taxon>
        <taxon>Tsukamurellaceae</taxon>
        <taxon>Tsukamurella</taxon>
    </lineage>
</organism>
<evidence type="ECO:0008006" key="3">
    <source>
        <dbReference type="Google" id="ProtNLM"/>
    </source>
</evidence>
<dbReference type="InterPro" id="IPR024787">
    <property type="entry name" value="EcsC"/>
</dbReference>
<evidence type="ECO:0000313" key="1">
    <source>
        <dbReference type="EMBL" id="TWS20029.1"/>
    </source>
</evidence>
<dbReference type="EMBL" id="VIGW01000003">
    <property type="protein sequence ID" value="TWS20029.1"/>
    <property type="molecule type" value="Genomic_DNA"/>
</dbReference>
<gene>
    <name evidence="1" type="ORF">FK529_07760</name>
</gene>
<comment type="caution">
    <text evidence="1">The sequence shown here is derived from an EMBL/GenBank/DDBJ whole genome shotgun (WGS) entry which is preliminary data.</text>
</comment>
<dbReference type="Pfam" id="PF12787">
    <property type="entry name" value="EcsC"/>
    <property type="match status" value="1"/>
</dbReference>
<reference evidence="1 2" key="1">
    <citation type="submission" date="2019-06" db="EMBL/GenBank/DDBJ databases">
        <title>Tsukamurella conjunctivitidis sp. nov., Tsukamurella assacharolytica sp. nov. and Tsukamurella sputae sp. nov. isolated from patients with conjunctivitis, bacteraemia (lymphoma) and respiratory infection (sputum) in Hong Kong.</title>
        <authorList>
            <person name="Teng J.L.L."/>
            <person name="Lee H.H."/>
            <person name="Fong J.Y.H."/>
            <person name="Fok K.M.N."/>
            <person name="Lau S.K.P."/>
            <person name="Woo P.C.Y."/>
        </authorList>
    </citation>
    <scope>NUCLEOTIDE SEQUENCE [LARGE SCALE GENOMIC DNA]</scope>
    <source>
        <strain evidence="1 2">HKU71</strain>
    </source>
</reference>
<dbReference type="Proteomes" id="UP000317291">
    <property type="component" value="Unassembled WGS sequence"/>
</dbReference>